<keyword evidence="2" id="KW-0812">Transmembrane</keyword>
<dbReference type="AlphaFoldDB" id="A0A9D1UR80"/>
<evidence type="ECO:0000256" key="1">
    <source>
        <dbReference type="SAM" id="MobiDB-lite"/>
    </source>
</evidence>
<gene>
    <name evidence="4" type="ORF">H9867_09555</name>
</gene>
<evidence type="ECO:0000256" key="2">
    <source>
        <dbReference type="SAM" id="Phobius"/>
    </source>
</evidence>
<dbReference type="Pfam" id="PF20177">
    <property type="entry name" value="DUF6542"/>
    <property type="match status" value="1"/>
</dbReference>
<evidence type="ECO:0000313" key="5">
    <source>
        <dbReference type="Proteomes" id="UP000824189"/>
    </source>
</evidence>
<feature type="compositionally biased region" description="Basic and acidic residues" evidence="1">
    <location>
        <begin position="168"/>
        <end position="182"/>
    </location>
</feature>
<feature type="transmembrane region" description="Helical" evidence="2">
    <location>
        <begin position="88"/>
        <end position="109"/>
    </location>
</feature>
<feature type="transmembrane region" description="Helical" evidence="2">
    <location>
        <begin position="49"/>
        <end position="68"/>
    </location>
</feature>
<protein>
    <recommendedName>
        <fullName evidence="3">DUF6542 domain-containing protein</fullName>
    </recommendedName>
</protein>
<keyword evidence="2" id="KW-1133">Transmembrane helix</keyword>
<reference evidence="4" key="1">
    <citation type="journal article" date="2021" name="PeerJ">
        <title>Extensive microbial diversity within the chicken gut microbiome revealed by metagenomics and culture.</title>
        <authorList>
            <person name="Gilroy R."/>
            <person name="Ravi A."/>
            <person name="Getino M."/>
            <person name="Pursley I."/>
            <person name="Horton D.L."/>
            <person name="Alikhan N.F."/>
            <person name="Baker D."/>
            <person name="Gharbi K."/>
            <person name="Hall N."/>
            <person name="Watson M."/>
            <person name="Adriaenssens E.M."/>
            <person name="Foster-Nyarko E."/>
            <person name="Jarju S."/>
            <person name="Secka A."/>
            <person name="Antonio M."/>
            <person name="Oren A."/>
            <person name="Chaudhuri R.R."/>
            <person name="La Ragione R."/>
            <person name="Hildebrand F."/>
            <person name="Pallen M.J."/>
        </authorList>
    </citation>
    <scope>NUCLEOTIDE SEQUENCE</scope>
    <source>
        <strain evidence="4">4376</strain>
    </source>
</reference>
<reference evidence="4" key="2">
    <citation type="submission" date="2021-04" db="EMBL/GenBank/DDBJ databases">
        <authorList>
            <person name="Gilroy R."/>
        </authorList>
    </citation>
    <scope>NUCLEOTIDE SEQUENCE</scope>
    <source>
        <strain evidence="4">4376</strain>
    </source>
</reference>
<keyword evidence="2" id="KW-0472">Membrane</keyword>
<accession>A0A9D1UR80</accession>
<dbReference type="InterPro" id="IPR046672">
    <property type="entry name" value="DUF6542"/>
</dbReference>
<feature type="transmembrane region" description="Helical" evidence="2">
    <location>
        <begin position="20"/>
        <end position="37"/>
    </location>
</feature>
<comment type="caution">
    <text evidence="4">The sequence shown here is derived from an EMBL/GenBank/DDBJ whole genome shotgun (WGS) entry which is preliminary data.</text>
</comment>
<dbReference type="Proteomes" id="UP000824189">
    <property type="component" value="Unassembled WGS sequence"/>
</dbReference>
<feature type="domain" description="DUF6542" evidence="3">
    <location>
        <begin position="2"/>
        <end position="110"/>
    </location>
</feature>
<evidence type="ECO:0000313" key="4">
    <source>
        <dbReference type="EMBL" id="HIW96703.1"/>
    </source>
</evidence>
<organism evidence="4 5">
    <name type="scientific">Candidatus Corynebacterium gallistercoris</name>
    <dbReference type="NCBI Taxonomy" id="2838530"/>
    <lineage>
        <taxon>Bacteria</taxon>
        <taxon>Bacillati</taxon>
        <taxon>Actinomycetota</taxon>
        <taxon>Actinomycetes</taxon>
        <taxon>Mycobacteriales</taxon>
        <taxon>Corynebacteriaceae</taxon>
        <taxon>Corynebacterium</taxon>
    </lineage>
</organism>
<dbReference type="EMBL" id="DXFZ01000111">
    <property type="protein sequence ID" value="HIW96703.1"/>
    <property type="molecule type" value="Genomic_DNA"/>
</dbReference>
<feature type="region of interest" description="Disordered" evidence="1">
    <location>
        <begin position="160"/>
        <end position="182"/>
    </location>
</feature>
<proteinExistence type="predicted"/>
<evidence type="ECO:0000259" key="3">
    <source>
        <dbReference type="Pfam" id="PF20177"/>
    </source>
</evidence>
<name>A0A9D1UR80_9CORY</name>
<sequence length="182" mass="20679">MIAVTLTGLVLAMNDNVVSTSYFVLFAIAAIGCTLLVEARGLFLTVAALPLYFLIGTGFIGWFAAGATGANSRKTKLITSVYPALDHFLWLLIPLVVSIVIAVLRWWFYREELARKQARAELARKRRADKERRNRESYTRVQSRYESGLGRVRSVEELRASAQKRRMPLPERRQSPSRYLDN</sequence>